<reference evidence="1" key="1">
    <citation type="submission" date="2023-05" db="EMBL/GenBank/DDBJ databases">
        <authorList>
            <consortium name="ELIXIR-Norway"/>
        </authorList>
    </citation>
    <scope>NUCLEOTIDE SEQUENCE</scope>
</reference>
<dbReference type="Proteomes" id="UP001162501">
    <property type="component" value="Chromosome 16"/>
</dbReference>
<gene>
    <name evidence="1" type="ORF">MRATA1EN3_LOCUS7313</name>
</gene>
<evidence type="ECO:0000313" key="1">
    <source>
        <dbReference type="EMBL" id="CAI9696100.1"/>
    </source>
</evidence>
<evidence type="ECO:0000313" key="2">
    <source>
        <dbReference type="Proteomes" id="UP001162501"/>
    </source>
</evidence>
<accession>A0ACB0E640</accession>
<protein>
    <submittedName>
        <fullName evidence="1">Uncharacterized protein</fullName>
    </submittedName>
</protein>
<name>A0ACB0E640_RANTA</name>
<proteinExistence type="predicted"/>
<organism evidence="1 2">
    <name type="scientific">Rangifer tarandus platyrhynchus</name>
    <name type="common">Svalbard reindeer</name>
    <dbReference type="NCBI Taxonomy" id="3082113"/>
    <lineage>
        <taxon>Eukaryota</taxon>
        <taxon>Metazoa</taxon>
        <taxon>Chordata</taxon>
        <taxon>Craniata</taxon>
        <taxon>Vertebrata</taxon>
        <taxon>Euteleostomi</taxon>
        <taxon>Mammalia</taxon>
        <taxon>Eutheria</taxon>
        <taxon>Laurasiatheria</taxon>
        <taxon>Artiodactyla</taxon>
        <taxon>Ruminantia</taxon>
        <taxon>Pecora</taxon>
        <taxon>Cervidae</taxon>
        <taxon>Odocoileinae</taxon>
        <taxon>Rangifer</taxon>
    </lineage>
</organism>
<sequence length="76" mass="7547">MATRPRAASTRGRRDFSSARGCKDPAAGGGGKRPAARAGGPPSPDPANGPAEPLTLSLGVAEWPAVSAPFPPVSRG</sequence>
<dbReference type="EMBL" id="OX596100">
    <property type="protein sequence ID" value="CAI9696100.1"/>
    <property type="molecule type" value="Genomic_DNA"/>
</dbReference>